<keyword evidence="7" id="KW-0833">Ubl conjugation pathway</keyword>
<evidence type="ECO:0000259" key="13">
    <source>
        <dbReference type="PROSITE" id="PS51873"/>
    </source>
</evidence>
<evidence type="ECO:0000256" key="5">
    <source>
        <dbReference type="ARBA" id="ARBA00022737"/>
    </source>
</evidence>
<dbReference type="InterPro" id="IPR017907">
    <property type="entry name" value="Znf_RING_CS"/>
</dbReference>
<dbReference type="InterPro" id="IPR051628">
    <property type="entry name" value="LUBAC_E3_Ligases"/>
</dbReference>
<dbReference type="PROSITE" id="PS00518">
    <property type="entry name" value="ZF_RING_1"/>
    <property type="match status" value="1"/>
</dbReference>
<evidence type="ECO:0000256" key="8">
    <source>
        <dbReference type="ARBA" id="ARBA00022833"/>
    </source>
</evidence>
<dbReference type="PANTHER" id="PTHR22770:SF13">
    <property type="entry name" value="RING-TYPE DOMAIN-CONTAINING PROTEIN"/>
    <property type="match status" value="1"/>
</dbReference>
<dbReference type="GO" id="GO:0008270">
    <property type="term" value="F:zinc ion binding"/>
    <property type="evidence" value="ECO:0007669"/>
    <property type="project" value="UniProtKB-KW"/>
</dbReference>
<dbReference type="InterPro" id="IPR047557">
    <property type="entry name" value="Rcat_RBR_HOIL1"/>
</dbReference>
<comment type="pathway">
    <text evidence="1">Protein modification; protein ubiquitination.</text>
</comment>
<dbReference type="Gene3D" id="3.10.20.90">
    <property type="entry name" value="Phosphatidylinositol 3-kinase Catalytic Subunit, Chain A, domain 1"/>
    <property type="match status" value="1"/>
</dbReference>
<dbReference type="InterPro" id="IPR029071">
    <property type="entry name" value="Ubiquitin-like_domsf"/>
</dbReference>
<dbReference type="InterPro" id="IPR047559">
    <property type="entry name" value="HOIL1_RBR_mRING-HC-C3HC3D"/>
</dbReference>
<dbReference type="Pfam" id="PF13639">
    <property type="entry name" value="zf-RING_2"/>
    <property type="match status" value="1"/>
</dbReference>
<dbReference type="PROSITE" id="PS51873">
    <property type="entry name" value="TRIAD"/>
    <property type="match status" value="1"/>
</dbReference>
<dbReference type="EMBL" id="HACA01033630">
    <property type="protein sequence ID" value="CDW50991.1"/>
    <property type="molecule type" value="Transcribed_RNA"/>
</dbReference>
<dbReference type="GO" id="GO:0097039">
    <property type="term" value="P:protein linear polyubiquitination"/>
    <property type="evidence" value="ECO:0007669"/>
    <property type="project" value="TreeGrafter"/>
</dbReference>
<evidence type="ECO:0000256" key="10">
    <source>
        <dbReference type="SAM" id="MobiDB-lite"/>
    </source>
</evidence>
<accession>A0A0K2VLQ7</accession>
<dbReference type="Gene3D" id="2.30.30.190">
    <property type="entry name" value="CAP Gly-rich-like domain"/>
    <property type="match status" value="1"/>
</dbReference>
<dbReference type="InterPro" id="IPR036859">
    <property type="entry name" value="CAP-Gly_dom_sf"/>
</dbReference>
<dbReference type="GO" id="GO:0009893">
    <property type="term" value="P:positive regulation of metabolic process"/>
    <property type="evidence" value="ECO:0007669"/>
    <property type="project" value="UniProtKB-ARBA"/>
</dbReference>
<dbReference type="GO" id="GO:0004842">
    <property type="term" value="F:ubiquitin-protein transferase activity"/>
    <property type="evidence" value="ECO:0007669"/>
    <property type="project" value="TreeGrafter"/>
</dbReference>
<dbReference type="SUPFAM" id="SSF54236">
    <property type="entry name" value="Ubiquitin-like"/>
    <property type="match status" value="1"/>
</dbReference>
<sequence length="596" mass="68032">MESWMLGPPYFVGERVVYLHSVGPLLSTVRWLGRLSDTYGAEMVAGIELHEERRDFLSRDGHLIGKRKPFECPPFKGLYTPINRIVKEEVFYSIEGLSTGGLQNTPHYQNYFFTTIRDHEPSTAPPLPTLRPPLHSSDNSINNKKISQKSFRAKVNLYIEDDVSTHGPINVSVDTSCTIAQMKKLIEDEFEIPIHVQRLIVGNQLALNEDDTLSKKGINRNGCNIYLFIMSQSAHKEKQAVQSEPVLEPTDKEENEIEIIPPPPPETRDNPQILPPIQEIHNEEEQEKQGAVEAAPEDEDEYEYEYYYEGEEGEEPEEVLPCKNCAKVHDGACEITKEADKVQAKDVMAQYQELDNLDLIPNAEMFECLICYLEIEPGDGVMLRECLHTFCKECLIAMIENADRPEIICPYKDDDYSCEMKVLEREMKGLVSKEVFEKFQKRSLQEASAKMENSYHCKTPDCPGFCVLADDINNYKCDVCKKVNCITCQAIHEGMDCKEYQRYILAESTDENSIKTREWIDGLINSGDALYCPNCQVLLLKKWGCDWVKCTYCRTEICWVTKQLRWGPAGKGDTSGGCRCMADGRTKCHPKCNYCH</sequence>
<evidence type="ECO:0000256" key="6">
    <source>
        <dbReference type="ARBA" id="ARBA00022771"/>
    </source>
</evidence>
<dbReference type="SUPFAM" id="SSF57850">
    <property type="entry name" value="RING/U-box"/>
    <property type="match status" value="3"/>
</dbReference>
<feature type="domain" description="Ubiquitin-like" evidence="11">
    <location>
        <begin position="153"/>
        <end position="219"/>
    </location>
</feature>
<dbReference type="SUPFAM" id="SSF74924">
    <property type="entry name" value="Cap-Gly domain"/>
    <property type="match status" value="1"/>
</dbReference>
<feature type="domain" description="RING-type" evidence="12">
    <location>
        <begin position="368"/>
        <end position="410"/>
    </location>
</feature>
<evidence type="ECO:0000256" key="3">
    <source>
        <dbReference type="ARBA" id="ARBA00022679"/>
    </source>
</evidence>
<reference evidence="14" key="1">
    <citation type="submission" date="2014-05" db="EMBL/GenBank/DDBJ databases">
        <authorList>
            <person name="Chronopoulou M."/>
        </authorList>
    </citation>
    <scope>NUCLEOTIDE SEQUENCE</scope>
    <source>
        <tissue evidence="14">Whole organism</tissue>
    </source>
</reference>
<evidence type="ECO:0000313" key="14">
    <source>
        <dbReference type="EMBL" id="CDW50991.1"/>
    </source>
</evidence>
<protein>
    <recommendedName>
        <fullName evidence="15">RanBP-type and C3HC4-type zinc finger-containing protein 1</fullName>
    </recommendedName>
</protein>
<proteinExistence type="predicted"/>
<dbReference type="InterPro" id="IPR000626">
    <property type="entry name" value="Ubiquitin-like_dom"/>
</dbReference>
<dbReference type="InterPro" id="IPR044066">
    <property type="entry name" value="TRIAD_supradom"/>
</dbReference>
<evidence type="ECO:0000256" key="2">
    <source>
        <dbReference type="ARBA" id="ARBA00022553"/>
    </source>
</evidence>
<keyword evidence="5" id="KW-0677">Repeat</keyword>
<keyword evidence="2" id="KW-0597">Phosphoprotein</keyword>
<evidence type="ECO:0008006" key="15">
    <source>
        <dbReference type="Google" id="ProtNLM"/>
    </source>
</evidence>
<evidence type="ECO:0000256" key="7">
    <source>
        <dbReference type="ARBA" id="ARBA00022786"/>
    </source>
</evidence>
<organism evidence="14">
    <name type="scientific">Lepeophtheirus salmonis</name>
    <name type="common">Salmon louse</name>
    <name type="synonym">Caligus salmonis</name>
    <dbReference type="NCBI Taxonomy" id="72036"/>
    <lineage>
        <taxon>Eukaryota</taxon>
        <taxon>Metazoa</taxon>
        <taxon>Ecdysozoa</taxon>
        <taxon>Arthropoda</taxon>
        <taxon>Crustacea</taxon>
        <taxon>Multicrustacea</taxon>
        <taxon>Hexanauplia</taxon>
        <taxon>Copepoda</taxon>
        <taxon>Siphonostomatoida</taxon>
        <taxon>Caligidae</taxon>
        <taxon>Lepeophtheirus</taxon>
    </lineage>
</organism>
<dbReference type="Gene3D" id="3.30.40.10">
    <property type="entry name" value="Zinc/RING finger domain, C3HC4 (zinc finger)"/>
    <property type="match status" value="1"/>
</dbReference>
<keyword evidence="8" id="KW-0862">Zinc</keyword>
<dbReference type="PROSITE" id="PS50089">
    <property type="entry name" value="ZF_RING_2"/>
    <property type="match status" value="1"/>
</dbReference>
<dbReference type="OrthoDB" id="261960at2759"/>
<evidence type="ECO:0000259" key="11">
    <source>
        <dbReference type="PROSITE" id="PS50053"/>
    </source>
</evidence>
<dbReference type="CDD" id="cd20345">
    <property type="entry name" value="BRcat_RBR_HOIL1"/>
    <property type="match status" value="1"/>
</dbReference>
<dbReference type="PANTHER" id="PTHR22770">
    <property type="entry name" value="UBIQUITIN CONJUGATING ENZYME 7 INTERACTING PROTEIN-RELATED"/>
    <property type="match status" value="1"/>
</dbReference>
<dbReference type="GO" id="GO:0043130">
    <property type="term" value="F:ubiquitin binding"/>
    <property type="evidence" value="ECO:0007669"/>
    <property type="project" value="TreeGrafter"/>
</dbReference>
<dbReference type="GO" id="GO:0071797">
    <property type="term" value="C:LUBAC complex"/>
    <property type="evidence" value="ECO:0007669"/>
    <property type="project" value="TreeGrafter"/>
</dbReference>
<feature type="region of interest" description="Disordered" evidence="10">
    <location>
        <begin position="244"/>
        <end position="271"/>
    </location>
</feature>
<dbReference type="CDD" id="cd20358">
    <property type="entry name" value="Rcat_RBR_HOIL1"/>
    <property type="match status" value="1"/>
</dbReference>
<dbReference type="GO" id="GO:0043161">
    <property type="term" value="P:proteasome-mediated ubiquitin-dependent protein catabolic process"/>
    <property type="evidence" value="ECO:0007669"/>
    <property type="project" value="TreeGrafter"/>
</dbReference>
<dbReference type="CDD" id="cd16633">
    <property type="entry name" value="mRING-HC-C3HC3D_RBR_HOIL1"/>
    <property type="match status" value="1"/>
</dbReference>
<dbReference type="InterPro" id="IPR001841">
    <property type="entry name" value="Znf_RING"/>
</dbReference>
<dbReference type="AlphaFoldDB" id="A0A0K2VLQ7"/>
<evidence type="ECO:0000259" key="12">
    <source>
        <dbReference type="PROSITE" id="PS50089"/>
    </source>
</evidence>
<keyword evidence="4" id="KW-0479">Metal-binding</keyword>
<dbReference type="InterPro" id="IPR013083">
    <property type="entry name" value="Znf_RING/FYVE/PHD"/>
</dbReference>
<evidence type="ECO:0000256" key="1">
    <source>
        <dbReference type="ARBA" id="ARBA00004906"/>
    </source>
</evidence>
<dbReference type="PROSITE" id="PS50053">
    <property type="entry name" value="UBIQUITIN_2"/>
    <property type="match status" value="1"/>
</dbReference>
<dbReference type="InterPro" id="IPR047558">
    <property type="entry name" value="BRcat_RBR_HOIL1"/>
</dbReference>
<dbReference type="FunFam" id="3.30.40.10:FF:000137">
    <property type="entry name" value="RanBP-type and C3HC4-type zinc finger-containing protein 1"/>
    <property type="match status" value="1"/>
</dbReference>
<keyword evidence="3" id="KW-0808">Transferase</keyword>
<keyword evidence="6 9" id="KW-0863">Zinc-finger</keyword>
<evidence type="ECO:0000256" key="4">
    <source>
        <dbReference type="ARBA" id="ARBA00022723"/>
    </source>
</evidence>
<feature type="domain" description="RING-type" evidence="13">
    <location>
        <begin position="364"/>
        <end position="592"/>
    </location>
</feature>
<evidence type="ECO:0000256" key="9">
    <source>
        <dbReference type="PROSITE-ProRule" id="PRU00175"/>
    </source>
</evidence>
<name>A0A0K2VLQ7_LEPSM</name>